<sequence>MKAAALGWGVAGRGPCGAAAAVAASLPGTLLRRAKAAARCSMSSLPSSVASPRTSSGVLTALLRWPTSPPGMEMPVVEVHKYGVWLLAKNKP</sequence>
<gene>
    <name evidence="1" type="ORF">Taro_018688</name>
</gene>
<reference evidence="1" key="1">
    <citation type="submission" date="2017-07" db="EMBL/GenBank/DDBJ databases">
        <title>Taro Niue Genome Assembly and Annotation.</title>
        <authorList>
            <person name="Atibalentja N."/>
            <person name="Keating K."/>
            <person name="Fields C.J."/>
        </authorList>
    </citation>
    <scope>NUCLEOTIDE SEQUENCE</scope>
    <source>
        <strain evidence="1">Niue_2</strain>
        <tissue evidence="1">Leaf</tissue>
    </source>
</reference>
<name>A0A843UUG0_COLES</name>
<dbReference type="InterPro" id="IPR045287">
    <property type="entry name" value="PAB"/>
</dbReference>
<dbReference type="Proteomes" id="UP000652761">
    <property type="component" value="Unassembled WGS sequence"/>
</dbReference>
<dbReference type="PANTHER" id="PTHR35115">
    <property type="entry name" value="CYCLIN DELTA-3"/>
    <property type="match status" value="1"/>
</dbReference>
<dbReference type="OrthoDB" id="537706at2759"/>
<dbReference type="PANTHER" id="PTHR35115:SF1">
    <property type="entry name" value="PROTEIN IN CHLOROPLAST ATPASE BIOGENESIS, CHLOROPLASTIC"/>
    <property type="match status" value="1"/>
</dbReference>
<dbReference type="EMBL" id="NMUH01000878">
    <property type="protein sequence ID" value="MQL86156.1"/>
    <property type="molecule type" value="Genomic_DNA"/>
</dbReference>
<evidence type="ECO:0000313" key="1">
    <source>
        <dbReference type="EMBL" id="MQL86156.1"/>
    </source>
</evidence>
<keyword evidence="2" id="KW-1185">Reference proteome</keyword>
<accession>A0A843UUG0</accession>
<comment type="caution">
    <text evidence="1">The sequence shown here is derived from an EMBL/GenBank/DDBJ whole genome shotgun (WGS) entry which is preliminary data.</text>
</comment>
<evidence type="ECO:0000313" key="2">
    <source>
        <dbReference type="Proteomes" id="UP000652761"/>
    </source>
</evidence>
<organism evidence="1 2">
    <name type="scientific">Colocasia esculenta</name>
    <name type="common">Wild taro</name>
    <name type="synonym">Arum esculentum</name>
    <dbReference type="NCBI Taxonomy" id="4460"/>
    <lineage>
        <taxon>Eukaryota</taxon>
        <taxon>Viridiplantae</taxon>
        <taxon>Streptophyta</taxon>
        <taxon>Embryophyta</taxon>
        <taxon>Tracheophyta</taxon>
        <taxon>Spermatophyta</taxon>
        <taxon>Magnoliopsida</taxon>
        <taxon>Liliopsida</taxon>
        <taxon>Araceae</taxon>
        <taxon>Aroideae</taxon>
        <taxon>Colocasieae</taxon>
        <taxon>Colocasia</taxon>
    </lineage>
</organism>
<protein>
    <submittedName>
        <fullName evidence="1">Uncharacterized protein</fullName>
    </submittedName>
</protein>
<proteinExistence type="predicted"/>
<dbReference type="AlphaFoldDB" id="A0A843UUG0"/>